<keyword evidence="3 7" id="KW-1003">Cell membrane</keyword>
<dbReference type="Proteomes" id="UP000187085">
    <property type="component" value="Unassembled WGS sequence"/>
</dbReference>
<accession>A0A1R1LL87</accession>
<protein>
    <recommendedName>
        <fullName evidence="8">VTT domain-containing protein</fullName>
    </recommendedName>
</protein>
<evidence type="ECO:0000256" key="2">
    <source>
        <dbReference type="ARBA" id="ARBA00010792"/>
    </source>
</evidence>
<evidence type="ECO:0000256" key="5">
    <source>
        <dbReference type="ARBA" id="ARBA00022989"/>
    </source>
</evidence>
<dbReference type="STRING" id="554083.BKD30_01610"/>
<dbReference type="InterPro" id="IPR032816">
    <property type="entry name" value="VTT_dom"/>
</dbReference>
<keyword evidence="5 7" id="KW-1133">Transmembrane helix</keyword>
<feature type="transmembrane region" description="Helical" evidence="7">
    <location>
        <begin position="170"/>
        <end position="192"/>
    </location>
</feature>
<evidence type="ECO:0000256" key="3">
    <source>
        <dbReference type="ARBA" id="ARBA00022475"/>
    </source>
</evidence>
<feature type="transmembrane region" description="Helical" evidence="7">
    <location>
        <begin position="144"/>
        <end position="163"/>
    </location>
</feature>
<comment type="caution">
    <text evidence="9">The sequence shown here is derived from an EMBL/GenBank/DDBJ whole genome shotgun (WGS) entry which is preliminary data.</text>
</comment>
<dbReference type="EMBL" id="MRDE01000009">
    <property type="protein sequence ID" value="OMH28249.1"/>
    <property type="molecule type" value="Genomic_DNA"/>
</dbReference>
<proteinExistence type="inferred from homology"/>
<dbReference type="InterPro" id="IPR032818">
    <property type="entry name" value="DedA-like"/>
</dbReference>
<evidence type="ECO:0000259" key="8">
    <source>
        <dbReference type="Pfam" id="PF09335"/>
    </source>
</evidence>
<dbReference type="PANTHER" id="PTHR30353:SF0">
    <property type="entry name" value="TRANSMEMBRANE PROTEIN"/>
    <property type="match status" value="1"/>
</dbReference>
<organism evidence="9 10">
    <name type="scientific">Tersicoccus phoenicis</name>
    <dbReference type="NCBI Taxonomy" id="554083"/>
    <lineage>
        <taxon>Bacteria</taxon>
        <taxon>Bacillati</taxon>
        <taxon>Actinomycetota</taxon>
        <taxon>Actinomycetes</taxon>
        <taxon>Micrococcales</taxon>
        <taxon>Micrococcaceae</taxon>
        <taxon>Tersicoccus</taxon>
    </lineage>
</organism>
<comment type="subcellular location">
    <subcellularLocation>
        <location evidence="1 7">Cell membrane</location>
        <topology evidence="1 7">Multi-pass membrane protein</topology>
    </subcellularLocation>
</comment>
<evidence type="ECO:0000313" key="9">
    <source>
        <dbReference type="EMBL" id="OMH28249.1"/>
    </source>
</evidence>
<evidence type="ECO:0000256" key="7">
    <source>
        <dbReference type="RuleBase" id="RU367016"/>
    </source>
</evidence>
<feature type="transmembrane region" description="Helical" evidence="7">
    <location>
        <begin position="204"/>
        <end position="222"/>
    </location>
</feature>
<feature type="transmembrane region" description="Helical" evidence="7">
    <location>
        <begin position="75"/>
        <end position="98"/>
    </location>
</feature>
<comment type="similarity">
    <text evidence="2 7">Belongs to the DedA family.</text>
</comment>
<dbReference type="PANTHER" id="PTHR30353">
    <property type="entry name" value="INNER MEMBRANE PROTEIN DEDA-RELATED"/>
    <property type="match status" value="1"/>
</dbReference>
<sequence length="247" mass="26746">MISLPALDLTALSASAVRPVAGILPAWLDPNVFLRDPALAPWIVLLVCAFVFAETGLLIGFFLPGDSLLFTAGLLTATGTIGVPVWVLGLSVFVAAFAGDQLGYYIGHRTGPAVFRRPDSRIFRQEYVDRAHEFFERFGGRAVILARFVPIVRTFTPVIAGVAKMPYHVFIAFNVIGALLWGVGVTLLGFWLGQFSWVGQNIDVIFVVIVAISVIPIAVELLKARKKPRTADRAPGADGAREANRTD</sequence>
<evidence type="ECO:0000256" key="6">
    <source>
        <dbReference type="ARBA" id="ARBA00023136"/>
    </source>
</evidence>
<feature type="transmembrane region" description="Helical" evidence="7">
    <location>
        <begin position="40"/>
        <end position="63"/>
    </location>
</feature>
<name>A0A1R1LL87_9MICC</name>
<keyword evidence="6 7" id="KW-0472">Membrane</keyword>
<reference evidence="9 10" key="1">
    <citation type="submission" date="2016-12" db="EMBL/GenBank/DDBJ databases">
        <title>Draft genome of Tersicoccus phoenicis 1P05MA.</title>
        <authorList>
            <person name="Nakajima Y."/>
            <person name="Yoshizawa S."/>
            <person name="Nakamura K."/>
            <person name="Ogura Y."/>
            <person name="Hayashi T."/>
            <person name="Kogure K."/>
        </authorList>
    </citation>
    <scope>NUCLEOTIDE SEQUENCE [LARGE SCALE GENOMIC DNA]</scope>
    <source>
        <strain evidence="9 10">1p05MA</strain>
    </source>
</reference>
<dbReference type="GO" id="GO:0005886">
    <property type="term" value="C:plasma membrane"/>
    <property type="evidence" value="ECO:0007669"/>
    <property type="project" value="UniProtKB-SubCell"/>
</dbReference>
<gene>
    <name evidence="9" type="ORF">BKD30_01610</name>
</gene>
<keyword evidence="10" id="KW-1185">Reference proteome</keyword>
<keyword evidence="4 7" id="KW-0812">Transmembrane</keyword>
<evidence type="ECO:0000313" key="10">
    <source>
        <dbReference type="Proteomes" id="UP000187085"/>
    </source>
</evidence>
<evidence type="ECO:0000256" key="1">
    <source>
        <dbReference type="ARBA" id="ARBA00004651"/>
    </source>
</evidence>
<feature type="domain" description="VTT" evidence="8">
    <location>
        <begin position="63"/>
        <end position="189"/>
    </location>
</feature>
<dbReference type="AlphaFoldDB" id="A0A1R1LL87"/>
<dbReference type="Pfam" id="PF09335">
    <property type="entry name" value="VTT_dom"/>
    <property type="match status" value="1"/>
</dbReference>
<evidence type="ECO:0000256" key="4">
    <source>
        <dbReference type="ARBA" id="ARBA00022692"/>
    </source>
</evidence>
<dbReference type="RefSeq" id="WP_076701096.1">
    <property type="nucleotide sequence ID" value="NZ_MRDE01000009.1"/>
</dbReference>